<keyword evidence="3" id="KW-1185">Reference proteome</keyword>
<dbReference type="SUPFAM" id="SSF51905">
    <property type="entry name" value="FAD/NAD(P)-binding domain"/>
    <property type="match status" value="1"/>
</dbReference>
<organism evidence="2 3">
    <name type="scientific">Nocardia vulneris</name>
    <dbReference type="NCBI Taxonomy" id="1141657"/>
    <lineage>
        <taxon>Bacteria</taxon>
        <taxon>Bacillati</taxon>
        <taxon>Actinomycetota</taxon>
        <taxon>Actinomycetes</taxon>
        <taxon>Mycobacteriales</taxon>
        <taxon>Nocardiaceae</taxon>
        <taxon>Nocardia</taxon>
    </lineage>
</organism>
<dbReference type="Pfam" id="PF01494">
    <property type="entry name" value="FAD_binding_3"/>
    <property type="match status" value="1"/>
</dbReference>
<proteinExistence type="predicted"/>
<dbReference type="InterPro" id="IPR051704">
    <property type="entry name" value="FAD_aromatic-hydroxylase"/>
</dbReference>
<sequence length="412" mass="44785">MSNPRPPRNRNVLISGASIAGPALAFWLNRYGFAPTIVERAPALRTGGQAIDVLGTGTDVVRKMGLLDQVLESSTGKRGTSYVDASGRSRADISSEMFNGVGAHGDTEIQRGDLARVLYDATRDDVGYLFGDSITGLTEDAEGVHVTFARAESRTFDLVIGADGVHSNTRSLVFGPEREFLRHMGYYIAIFTTPNLLELDHWEQDYNVPGKIAGSYSARENAEAKAVFAFESGPLDYDYRDVAQQKRILAETFAGVGWAVPRLLAHLDAATDFYFDAMAQIKMDAWSKGRVALVGDAGYCAAPLSGQGANLSLVGAYVLAGELAAAHGDHTVAFARYHHEMGPMVEACQRFAEGVGKWYAPPTNSLIRLRNLNVRLLPYLPWRALIGGAPQKVARTIPAKNYRPHELLTPPN</sequence>
<name>A0ABR4ZF86_9NOCA</name>
<dbReference type="PANTHER" id="PTHR46865">
    <property type="entry name" value="OXIDOREDUCTASE-RELATED"/>
    <property type="match status" value="1"/>
</dbReference>
<dbReference type="PRINTS" id="PR00420">
    <property type="entry name" value="RNGMNOXGNASE"/>
</dbReference>
<dbReference type="EMBL" id="JNFP01000016">
    <property type="protein sequence ID" value="KIA64056.1"/>
    <property type="molecule type" value="Genomic_DNA"/>
</dbReference>
<dbReference type="Gene3D" id="3.50.50.60">
    <property type="entry name" value="FAD/NAD(P)-binding domain"/>
    <property type="match status" value="1"/>
</dbReference>
<dbReference type="RefSeq" id="WP_043670493.1">
    <property type="nucleotide sequence ID" value="NZ_BDCI01000006.1"/>
</dbReference>
<dbReference type="PANTHER" id="PTHR46865:SF2">
    <property type="entry name" value="MONOOXYGENASE"/>
    <property type="match status" value="1"/>
</dbReference>
<dbReference type="InterPro" id="IPR002938">
    <property type="entry name" value="FAD-bd"/>
</dbReference>
<dbReference type="InterPro" id="IPR036188">
    <property type="entry name" value="FAD/NAD-bd_sf"/>
</dbReference>
<dbReference type="Proteomes" id="UP000031364">
    <property type="component" value="Unassembled WGS sequence"/>
</dbReference>
<evidence type="ECO:0000259" key="1">
    <source>
        <dbReference type="Pfam" id="PF01494"/>
    </source>
</evidence>
<accession>A0ABR4ZF86</accession>
<evidence type="ECO:0000313" key="3">
    <source>
        <dbReference type="Proteomes" id="UP000031364"/>
    </source>
</evidence>
<protein>
    <submittedName>
        <fullName evidence="2">FAD-dependent oxidoreductase</fullName>
    </submittedName>
</protein>
<comment type="caution">
    <text evidence="2">The sequence shown here is derived from an EMBL/GenBank/DDBJ whole genome shotgun (WGS) entry which is preliminary data.</text>
</comment>
<gene>
    <name evidence="2" type="ORF">FG87_15445</name>
</gene>
<dbReference type="Gene3D" id="3.30.9.10">
    <property type="entry name" value="D-Amino Acid Oxidase, subunit A, domain 2"/>
    <property type="match status" value="1"/>
</dbReference>
<reference evidence="2 3" key="1">
    <citation type="journal article" date="2014" name="Int. J. Syst. Evol. Microbiol.">
        <title>Nocardia vulneris sp. nov., isolated from wounds of human patients in North America.</title>
        <authorList>
            <person name="Lasker B.A."/>
            <person name="Bell M."/>
            <person name="Klenk H.P."/>
            <person name="Sproer C."/>
            <person name="Schumann C."/>
            <person name="Schumann P."/>
            <person name="Brown J.M."/>
        </authorList>
    </citation>
    <scope>NUCLEOTIDE SEQUENCE [LARGE SCALE GENOMIC DNA]</scope>
    <source>
        <strain evidence="2 3">W9851</strain>
    </source>
</reference>
<evidence type="ECO:0000313" key="2">
    <source>
        <dbReference type="EMBL" id="KIA64056.1"/>
    </source>
</evidence>
<feature type="domain" description="FAD-binding" evidence="1">
    <location>
        <begin position="11"/>
        <end position="351"/>
    </location>
</feature>